<reference evidence="4" key="2">
    <citation type="submission" date="2019-07" db="EMBL/GenBank/DDBJ databases">
        <authorList>
            <person name="Yang Y."/>
            <person name="Bocs S."/>
            <person name="Baudouin L."/>
        </authorList>
    </citation>
    <scope>NUCLEOTIDE SEQUENCE</scope>
    <source>
        <tissue evidence="4">Spear leaf of Hainan Tall coconut</tissue>
    </source>
</reference>
<protein>
    <submittedName>
        <fullName evidence="4">Cyclin-dependent protein kinase inhibitor SMR2</fullName>
    </submittedName>
</protein>
<keyword evidence="1" id="KW-0649">Protein kinase inhibitor</keyword>
<dbReference type="InterPro" id="IPR040389">
    <property type="entry name" value="SMR"/>
</dbReference>
<gene>
    <name evidence="4" type="ORF">COCNU_04G001850</name>
</gene>
<organism evidence="4 5">
    <name type="scientific">Cocos nucifera</name>
    <name type="common">Coconut palm</name>
    <dbReference type="NCBI Taxonomy" id="13894"/>
    <lineage>
        <taxon>Eukaryota</taxon>
        <taxon>Viridiplantae</taxon>
        <taxon>Streptophyta</taxon>
        <taxon>Embryophyta</taxon>
        <taxon>Tracheophyta</taxon>
        <taxon>Spermatophyta</taxon>
        <taxon>Magnoliopsida</taxon>
        <taxon>Liliopsida</taxon>
        <taxon>Arecaceae</taxon>
        <taxon>Arecoideae</taxon>
        <taxon>Cocoseae</taxon>
        <taxon>Attaleinae</taxon>
        <taxon>Cocos</taxon>
    </lineage>
</organism>
<name>A0A8K0N073_COCNU</name>
<reference evidence="4" key="1">
    <citation type="journal article" date="2017" name="Gigascience">
        <title>The genome draft of coconut (Cocos nucifera).</title>
        <authorList>
            <person name="Xiao Y."/>
            <person name="Xu P."/>
            <person name="Fan H."/>
            <person name="Baudouin L."/>
            <person name="Xia W."/>
            <person name="Bocs S."/>
            <person name="Xu J."/>
            <person name="Li Q."/>
            <person name="Guo A."/>
            <person name="Zhou L."/>
            <person name="Li J."/>
            <person name="Wu Y."/>
            <person name="Ma Z."/>
            <person name="Armero A."/>
            <person name="Issali A.E."/>
            <person name="Liu N."/>
            <person name="Peng M."/>
            <person name="Yang Y."/>
        </authorList>
    </citation>
    <scope>NUCLEOTIDE SEQUENCE</scope>
    <source>
        <tissue evidence="4">Spear leaf of Hainan Tall coconut</tissue>
    </source>
</reference>
<accession>A0A8K0N073</accession>
<feature type="compositionally biased region" description="Low complexity" evidence="3">
    <location>
        <begin position="71"/>
        <end position="84"/>
    </location>
</feature>
<dbReference type="GO" id="GO:0032875">
    <property type="term" value="P:regulation of DNA endoreduplication"/>
    <property type="evidence" value="ECO:0007669"/>
    <property type="project" value="InterPro"/>
</dbReference>
<feature type="compositionally biased region" description="Basic and acidic residues" evidence="3">
    <location>
        <begin position="116"/>
        <end position="125"/>
    </location>
</feature>
<dbReference type="PANTHER" id="PTHR33142:SF8">
    <property type="entry name" value="CYCLIN-DEPENDENT PROTEIN KINASE INHIBITOR SMR9"/>
    <property type="match status" value="1"/>
</dbReference>
<comment type="caution">
    <text evidence="4">The sequence shown here is derived from an EMBL/GenBank/DDBJ whole genome shotgun (WGS) entry which is preliminary data.</text>
</comment>
<dbReference type="AlphaFoldDB" id="A0A8K0N073"/>
<evidence type="ECO:0000256" key="3">
    <source>
        <dbReference type="SAM" id="MobiDB-lite"/>
    </source>
</evidence>
<evidence type="ECO:0000256" key="1">
    <source>
        <dbReference type="ARBA" id="ARBA00023013"/>
    </source>
</evidence>
<dbReference type="PANTHER" id="PTHR33142">
    <property type="entry name" value="CYCLIN-DEPENDENT PROTEIN KINASE INHIBITOR SMR13"/>
    <property type="match status" value="1"/>
</dbReference>
<evidence type="ECO:0000256" key="2">
    <source>
        <dbReference type="ARBA" id="ARBA00023306"/>
    </source>
</evidence>
<proteinExistence type="predicted"/>
<dbReference type="Proteomes" id="UP000797356">
    <property type="component" value="Chromosome 4"/>
</dbReference>
<dbReference type="GO" id="GO:0004860">
    <property type="term" value="F:protein kinase inhibitor activity"/>
    <property type="evidence" value="ECO:0007669"/>
    <property type="project" value="UniProtKB-KW"/>
</dbReference>
<keyword evidence="2" id="KW-0131">Cell cycle</keyword>
<feature type="compositionally biased region" description="Basic and acidic residues" evidence="3">
    <location>
        <begin position="87"/>
        <end position="100"/>
    </location>
</feature>
<feature type="compositionally biased region" description="Polar residues" evidence="3">
    <location>
        <begin position="26"/>
        <end position="48"/>
    </location>
</feature>
<feature type="region of interest" description="Disordered" evidence="3">
    <location>
        <begin position="22"/>
        <end position="155"/>
    </location>
</feature>
<sequence length="209" mass="23133">MYSEFGRAFSLSMSTARLFASEKDSNPLQIDSPSNSKLEFTPTSQIPSVQVEKDDDRREGKMEAKGEERSPTLLPPSSSSSCSSEEVGVKDEKEERKKDPSGNSVEVGVLEEEKETDQGKDNVRDDGDDDDGYHTPTSPRHRIPETGVCPPAPKKPVHLLYLKRKVRAGDQVRRRVDDIIEGQIGSFWGAELDDAGPRTKKARGEATKD</sequence>
<keyword evidence="5" id="KW-1185">Reference proteome</keyword>
<feature type="region of interest" description="Disordered" evidence="3">
    <location>
        <begin position="189"/>
        <end position="209"/>
    </location>
</feature>
<evidence type="ECO:0000313" key="4">
    <source>
        <dbReference type="EMBL" id="KAG1337879.1"/>
    </source>
</evidence>
<feature type="compositionally biased region" description="Basic and acidic residues" evidence="3">
    <location>
        <begin position="51"/>
        <end position="70"/>
    </location>
</feature>
<dbReference type="OrthoDB" id="773426at2759"/>
<dbReference type="EMBL" id="CM017875">
    <property type="protein sequence ID" value="KAG1337879.1"/>
    <property type="molecule type" value="Genomic_DNA"/>
</dbReference>
<evidence type="ECO:0000313" key="5">
    <source>
        <dbReference type="Proteomes" id="UP000797356"/>
    </source>
</evidence>